<reference evidence="1" key="1">
    <citation type="submission" date="2021-05" db="EMBL/GenBank/DDBJ databases">
        <authorList>
            <person name="Scholz U."/>
            <person name="Mascher M."/>
            <person name="Fiebig A."/>
        </authorList>
    </citation>
    <scope>NUCLEOTIDE SEQUENCE [LARGE SCALE GENOMIC DNA]</scope>
</reference>
<protein>
    <submittedName>
        <fullName evidence="1">Uncharacterized protein</fullName>
    </submittedName>
</protein>
<accession>A0ACD5V847</accession>
<sequence>MATPAPYLVEEILEEILIRLPTPAAVVRASTACASFRRIITARSFRRRYRKLHPPPLLGFAAKKGGFYPVLESHPSAPPARALADAADFSYSYVPKPKVDRGVFTPWCPLDVRDGRVLLVCYRRFRRTRLSIFIKVLAVCDPLSRRYVLLPEFPWDLDMTMLQEYLYGFEPILLPIGDDEDETSFRVLCWARYESKFLMLLFSSATGKWCVAASFSWSSFGTVETSRKLLFCFNYIRGCLYWTSHLGDKLLMFDTCTMEFSTVNILTSYHLELINLPDQSKWLSSVVLATEGALEMFTLIQNRGPNDSYSYYIYHTTQHNEDHSSDKCELKNVIALPRPHRCYIAVNATRGFLFLRGYRETQCPGLRGWIEDLFSLDVKTSELKMVRRGKQVIMKSAKRVCPYFGFPPSLSEPSL</sequence>
<keyword evidence="2" id="KW-1185">Reference proteome</keyword>
<dbReference type="EnsemblPlants" id="AVESA.00010b.r2.2DG0388160.1">
    <property type="protein sequence ID" value="AVESA.00010b.r2.2DG0388160.1.CDS.1"/>
    <property type="gene ID" value="AVESA.00010b.r2.2DG0388160"/>
</dbReference>
<evidence type="ECO:0000313" key="1">
    <source>
        <dbReference type="EnsemblPlants" id="AVESA.00010b.r2.2DG0388160.1.CDS.1"/>
    </source>
</evidence>
<dbReference type="Proteomes" id="UP001732700">
    <property type="component" value="Chromosome 2D"/>
</dbReference>
<name>A0ACD5V847_AVESA</name>
<proteinExistence type="predicted"/>
<reference evidence="1" key="2">
    <citation type="submission" date="2025-09" db="UniProtKB">
        <authorList>
            <consortium name="EnsemblPlants"/>
        </authorList>
    </citation>
    <scope>IDENTIFICATION</scope>
</reference>
<organism evidence="1 2">
    <name type="scientific">Avena sativa</name>
    <name type="common">Oat</name>
    <dbReference type="NCBI Taxonomy" id="4498"/>
    <lineage>
        <taxon>Eukaryota</taxon>
        <taxon>Viridiplantae</taxon>
        <taxon>Streptophyta</taxon>
        <taxon>Embryophyta</taxon>
        <taxon>Tracheophyta</taxon>
        <taxon>Spermatophyta</taxon>
        <taxon>Magnoliopsida</taxon>
        <taxon>Liliopsida</taxon>
        <taxon>Poales</taxon>
        <taxon>Poaceae</taxon>
        <taxon>BOP clade</taxon>
        <taxon>Pooideae</taxon>
        <taxon>Poodae</taxon>
        <taxon>Poeae</taxon>
        <taxon>Poeae Chloroplast Group 1 (Aveneae type)</taxon>
        <taxon>Aveninae</taxon>
        <taxon>Avena</taxon>
    </lineage>
</organism>
<evidence type="ECO:0000313" key="2">
    <source>
        <dbReference type="Proteomes" id="UP001732700"/>
    </source>
</evidence>